<comment type="function">
    <text evidence="6">Catalyzes the reduction of dTDP-6-deoxy-L-lyxo-4-hexulose to yield dTDP-L-rhamnose.</text>
</comment>
<reference evidence="8" key="1">
    <citation type="submission" date="2021-11" db="EMBL/GenBank/DDBJ databases">
        <title>Vibrio ZSDE26 sp. nov. and Vibrio ZSDZ34 sp. nov., isolated from coastal seawater in Qingdao.</title>
        <authorList>
            <person name="Zhang P."/>
        </authorList>
    </citation>
    <scope>NUCLEOTIDE SEQUENCE</scope>
    <source>
        <strain evidence="8">ZSDZ34</strain>
    </source>
</reference>
<organism evidence="8 9">
    <name type="scientific">Vibrio gelatinilyticus</name>
    <dbReference type="NCBI Taxonomy" id="2893468"/>
    <lineage>
        <taxon>Bacteria</taxon>
        <taxon>Pseudomonadati</taxon>
        <taxon>Pseudomonadota</taxon>
        <taxon>Gammaproteobacteria</taxon>
        <taxon>Vibrionales</taxon>
        <taxon>Vibrionaceae</taxon>
        <taxon>Vibrio</taxon>
    </lineage>
</organism>
<comment type="pathway">
    <text evidence="1 6">Carbohydrate biosynthesis; dTDP-L-rhamnose biosynthesis.</text>
</comment>
<comment type="similarity">
    <text evidence="2 6">Belongs to the dTDP-4-dehydrorhamnose reductase family.</text>
</comment>
<dbReference type="GO" id="GO:0008831">
    <property type="term" value="F:dTDP-4-dehydrorhamnose reductase activity"/>
    <property type="evidence" value="ECO:0007669"/>
    <property type="project" value="UniProtKB-EC"/>
</dbReference>
<keyword evidence="6" id="KW-0521">NADP</keyword>
<evidence type="ECO:0000313" key="8">
    <source>
        <dbReference type="EMBL" id="MCJ2378632.1"/>
    </source>
</evidence>
<dbReference type="AlphaFoldDB" id="A0A9X1WCZ0"/>
<evidence type="ECO:0000313" key="9">
    <source>
        <dbReference type="Proteomes" id="UP001139488"/>
    </source>
</evidence>
<dbReference type="Gene3D" id="3.40.50.720">
    <property type="entry name" value="NAD(P)-binding Rossmann-like Domain"/>
    <property type="match status" value="1"/>
</dbReference>
<evidence type="ECO:0000256" key="1">
    <source>
        <dbReference type="ARBA" id="ARBA00004781"/>
    </source>
</evidence>
<dbReference type="RefSeq" id="WP_244359021.1">
    <property type="nucleotide sequence ID" value="NZ_JAJNNZ010000019.1"/>
</dbReference>
<dbReference type="GO" id="GO:0005829">
    <property type="term" value="C:cytosol"/>
    <property type="evidence" value="ECO:0007669"/>
    <property type="project" value="TreeGrafter"/>
</dbReference>
<protein>
    <recommendedName>
        <fullName evidence="4 6">dTDP-4-dehydrorhamnose reductase</fullName>
        <ecNumber evidence="3 6">1.1.1.133</ecNumber>
    </recommendedName>
</protein>
<dbReference type="PANTHER" id="PTHR10491:SF4">
    <property type="entry name" value="METHIONINE ADENOSYLTRANSFERASE 2 SUBUNIT BETA"/>
    <property type="match status" value="1"/>
</dbReference>
<accession>A0A9X1WCZ0</accession>
<evidence type="ECO:0000256" key="5">
    <source>
        <dbReference type="ARBA" id="ARBA00048200"/>
    </source>
</evidence>
<gene>
    <name evidence="8" type="ORF">LNL84_17625</name>
</gene>
<dbReference type="Proteomes" id="UP001139488">
    <property type="component" value="Unassembled WGS sequence"/>
</dbReference>
<name>A0A9X1WCZ0_9VIBR</name>
<dbReference type="InterPro" id="IPR036291">
    <property type="entry name" value="NAD(P)-bd_dom_sf"/>
</dbReference>
<dbReference type="CDD" id="cd05254">
    <property type="entry name" value="dTDP_HR_like_SDR_e"/>
    <property type="match status" value="1"/>
</dbReference>
<dbReference type="InterPro" id="IPR005913">
    <property type="entry name" value="dTDP_dehydrorham_reduct"/>
</dbReference>
<dbReference type="GO" id="GO:0019305">
    <property type="term" value="P:dTDP-rhamnose biosynthetic process"/>
    <property type="evidence" value="ECO:0007669"/>
    <property type="project" value="TreeGrafter"/>
</dbReference>
<evidence type="ECO:0000256" key="2">
    <source>
        <dbReference type="ARBA" id="ARBA00010944"/>
    </source>
</evidence>
<evidence type="ECO:0000259" key="7">
    <source>
        <dbReference type="Pfam" id="PF04321"/>
    </source>
</evidence>
<dbReference type="SUPFAM" id="SSF51735">
    <property type="entry name" value="NAD(P)-binding Rossmann-fold domains"/>
    <property type="match status" value="1"/>
</dbReference>
<feature type="domain" description="RmlD-like substrate binding" evidence="7">
    <location>
        <begin position="1"/>
        <end position="276"/>
    </location>
</feature>
<proteinExistence type="inferred from homology"/>
<dbReference type="EC" id="1.1.1.133" evidence="3 6"/>
<comment type="caution">
    <text evidence="8">The sequence shown here is derived from an EMBL/GenBank/DDBJ whole genome shotgun (WGS) entry which is preliminary data.</text>
</comment>
<evidence type="ECO:0000256" key="3">
    <source>
        <dbReference type="ARBA" id="ARBA00012929"/>
    </source>
</evidence>
<sequence>MKVLVIGTTGMLGYSIFANLSELSNLDVYGTVRTVNGLEKFFPSTDKLIPNVDVKDFETLERAISAAKPDVVINCIGLIKQHDVSKQHVEAIEINALLPHKIAQLCDTIDARLIHFSTDCVFDGKVGDYLESDLPTATDLYGKSKCLGEVDYGKHVTLRTSIIGHELKSSVSLIDWFLSQEGSVRGFSKAVFSGLPTAYVAKVLADYVLPNSSLSGLYQLSVDPIDKYSLISKVADVYNKQIEIEKFEDFVIDRSLNSSKFREETGFVPPSWDELVKFMHSDYVKRYSNE</sequence>
<dbReference type="Pfam" id="PF04321">
    <property type="entry name" value="RmlD_sub_bind"/>
    <property type="match status" value="1"/>
</dbReference>
<evidence type="ECO:0000256" key="6">
    <source>
        <dbReference type="RuleBase" id="RU364082"/>
    </source>
</evidence>
<dbReference type="InterPro" id="IPR029903">
    <property type="entry name" value="RmlD-like-bd"/>
</dbReference>
<evidence type="ECO:0000256" key="4">
    <source>
        <dbReference type="ARBA" id="ARBA00017099"/>
    </source>
</evidence>
<keyword evidence="6" id="KW-0560">Oxidoreductase</keyword>
<dbReference type="PANTHER" id="PTHR10491">
    <property type="entry name" value="DTDP-4-DEHYDRORHAMNOSE REDUCTASE"/>
    <property type="match status" value="1"/>
</dbReference>
<comment type="catalytic activity">
    <reaction evidence="5 6">
        <text>dTDP-beta-L-rhamnose + NADP(+) = dTDP-4-dehydro-beta-L-rhamnose + NADPH + H(+)</text>
        <dbReference type="Rhea" id="RHEA:21796"/>
        <dbReference type="ChEBI" id="CHEBI:15378"/>
        <dbReference type="ChEBI" id="CHEBI:57510"/>
        <dbReference type="ChEBI" id="CHEBI:57783"/>
        <dbReference type="ChEBI" id="CHEBI:58349"/>
        <dbReference type="ChEBI" id="CHEBI:62830"/>
        <dbReference type="EC" id="1.1.1.133"/>
    </reaction>
</comment>
<comment type="cofactor">
    <cofactor evidence="6">
        <name>Mg(2+)</name>
        <dbReference type="ChEBI" id="CHEBI:18420"/>
    </cofactor>
    <text evidence="6">Binds 1 Mg(2+) ion per monomer.</text>
</comment>
<dbReference type="EMBL" id="JAJNNZ010000019">
    <property type="protein sequence ID" value="MCJ2378632.1"/>
    <property type="molecule type" value="Genomic_DNA"/>
</dbReference>
<keyword evidence="9" id="KW-1185">Reference proteome</keyword>